<keyword evidence="1" id="KW-0175">Coiled coil</keyword>
<dbReference type="Proteomes" id="UP000021369">
    <property type="component" value="Unassembled WGS sequence"/>
</dbReference>
<accession>A0A011UWS6</accession>
<feature type="compositionally biased region" description="Polar residues" evidence="2">
    <location>
        <begin position="281"/>
        <end position="292"/>
    </location>
</feature>
<dbReference type="OrthoDB" id="2329786at2"/>
<dbReference type="EMBL" id="JEOB01000004">
    <property type="protein sequence ID" value="EXM37642.1"/>
    <property type="molecule type" value="Genomic_DNA"/>
</dbReference>
<feature type="region of interest" description="Disordered" evidence="2">
    <location>
        <begin position="271"/>
        <end position="318"/>
    </location>
</feature>
<sequence>MEKKSNLPLTFSIDDSYRSDKFIKLRMRLCHDGLNPNGSSFKLDDMLARKDSLAESPILAHVYLNKDGIPELGEHDFTIEENKFKPDEDKIIYLEQPVGVIPKDNNLEVVEMDGRNYLMVDGYVWKGYSNYCEDIIKDSDNLHISMEIDILNYTYDSNDDCYAINDFLFKGVTILNNIYETGMKNARATVANFAANKEEAISIFARMKEELNREFSANNKEKGEITMDIEKILSEMSLTREELDFEITEDMSEEDFRAKCQAFIDAKNSTDAVEEPVVDTAETSAEESNSGEFSAEGQPEDTSDVDNDTDSEGSATEPTVFKVEISVNDKMEKIYSLYNLNEVDIFVTELYDSYFIYMLYDCGRTFKQNYNVDAEGSVNLDGDPVEVFVSYLTAEERDELETIRNDYAAIKEDYDELKEFKRNSEIAARENSLNEIFKKFESELGELDEFKNLKESNSEYSVSDVEEKCYALLGRKNSTFSLNKDNGTFTIDDNYNSEENEDAYGGLFAKYHEKYND</sequence>
<evidence type="ECO:0000256" key="2">
    <source>
        <dbReference type="SAM" id="MobiDB-lite"/>
    </source>
</evidence>
<keyword evidence="4" id="KW-1185">Reference proteome</keyword>
<protein>
    <submittedName>
        <fullName evidence="3">Uncharacterized protein</fullName>
    </submittedName>
</protein>
<feature type="compositionally biased region" description="Acidic residues" evidence="2">
    <location>
        <begin position="298"/>
        <end position="311"/>
    </location>
</feature>
<dbReference type="AlphaFoldDB" id="A0A011UWS6"/>
<evidence type="ECO:0000256" key="1">
    <source>
        <dbReference type="SAM" id="Coils"/>
    </source>
</evidence>
<name>A0A011UWS6_RUMAL</name>
<gene>
    <name evidence="3" type="ORF">RASY3_14320</name>
</gene>
<evidence type="ECO:0000313" key="4">
    <source>
        <dbReference type="Proteomes" id="UP000021369"/>
    </source>
</evidence>
<reference evidence="3 4" key="1">
    <citation type="submission" date="2013-06" db="EMBL/GenBank/DDBJ databases">
        <title>Rumen cellulosomics: divergent fiber-degrading strategies revealed by comparative genome-wide analysis of six Ruminococcal strains.</title>
        <authorList>
            <person name="Dassa B."/>
            <person name="Borovok I."/>
            <person name="Lamed R."/>
            <person name="Flint H."/>
            <person name="Yeoman C.J."/>
            <person name="White B."/>
            <person name="Bayer E.A."/>
        </authorList>
    </citation>
    <scope>NUCLEOTIDE SEQUENCE [LARGE SCALE GENOMIC DNA]</scope>
    <source>
        <strain evidence="3 4">SY3</strain>
    </source>
</reference>
<comment type="caution">
    <text evidence="3">The sequence shown here is derived from an EMBL/GenBank/DDBJ whole genome shotgun (WGS) entry which is preliminary data.</text>
</comment>
<proteinExistence type="predicted"/>
<organism evidence="3 4">
    <name type="scientific">Ruminococcus albus SY3</name>
    <dbReference type="NCBI Taxonomy" id="1341156"/>
    <lineage>
        <taxon>Bacteria</taxon>
        <taxon>Bacillati</taxon>
        <taxon>Bacillota</taxon>
        <taxon>Clostridia</taxon>
        <taxon>Eubacteriales</taxon>
        <taxon>Oscillospiraceae</taxon>
        <taxon>Ruminococcus</taxon>
    </lineage>
</organism>
<dbReference type="RefSeq" id="WP_037289290.1">
    <property type="nucleotide sequence ID" value="NZ_JEOB01000004.1"/>
</dbReference>
<evidence type="ECO:0000313" key="3">
    <source>
        <dbReference type="EMBL" id="EXM37642.1"/>
    </source>
</evidence>
<dbReference type="PATRIC" id="fig|1341156.4.peg.2525"/>
<feature type="coiled-coil region" evidence="1">
    <location>
        <begin position="393"/>
        <end position="420"/>
    </location>
</feature>